<evidence type="ECO:0000259" key="3">
    <source>
        <dbReference type="PROSITE" id="PS50017"/>
    </source>
</evidence>
<evidence type="ECO:0000256" key="2">
    <source>
        <dbReference type="ARBA" id="ARBA00022741"/>
    </source>
</evidence>
<dbReference type="InterPro" id="IPR011029">
    <property type="entry name" value="DEATH-like_dom_sf"/>
</dbReference>
<dbReference type="InterPro" id="IPR036388">
    <property type="entry name" value="WH-like_DNA-bd_sf"/>
</dbReference>
<dbReference type="SUPFAM" id="SSF47986">
    <property type="entry name" value="DEATH domain"/>
    <property type="match status" value="1"/>
</dbReference>
<protein>
    <recommendedName>
        <fullName evidence="7">C-terminal of Roc (COR) domain-containing protein</fullName>
    </recommendedName>
</protein>
<evidence type="ECO:0000256" key="1">
    <source>
        <dbReference type="ARBA" id="ARBA00022737"/>
    </source>
</evidence>
<dbReference type="Proteomes" id="UP000828390">
    <property type="component" value="Unassembled WGS sequence"/>
</dbReference>
<dbReference type="PROSITE" id="PS51424">
    <property type="entry name" value="ROC"/>
    <property type="match status" value="1"/>
</dbReference>
<name>A0A9D4FLP8_DREPO</name>
<proteinExistence type="predicted"/>
<organism evidence="5 6">
    <name type="scientific">Dreissena polymorpha</name>
    <name type="common">Zebra mussel</name>
    <name type="synonym">Mytilus polymorpha</name>
    <dbReference type="NCBI Taxonomy" id="45954"/>
    <lineage>
        <taxon>Eukaryota</taxon>
        <taxon>Metazoa</taxon>
        <taxon>Spiralia</taxon>
        <taxon>Lophotrochozoa</taxon>
        <taxon>Mollusca</taxon>
        <taxon>Bivalvia</taxon>
        <taxon>Autobranchia</taxon>
        <taxon>Heteroconchia</taxon>
        <taxon>Euheterodonta</taxon>
        <taxon>Imparidentia</taxon>
        <taxon>Neoheterodontei</taxon>
        <taxon>Myida</taxon>
        <taxon>Dreissenoidea</taxon>
        <taxon>Dreissenidae</taxon>
        <taxon>Dreissena</taxon>
    </lineage>
</organism>
<dbReference type="PANTHER" id="PTHR47679">
    <property type="entry name" value="PROTEIN TORNADO 1"/>
    <property type="match status" value="1"/>
</dbReference>
<dbReference type="Gene3D" id="1.10.533.10">
    <property type="entry name" value="Death Domain, Fas"/>
    <property type="match status" value="1"/>
</dbReference>
<comment type="caution">
    <text evidence="5">The sequence shown here is derived from an EMBL/GenBank/DDBJ whole genome shotgun (WGS) entry which is preliminary data.</text>
</comment>
<feature type="domain" description="Death" evidence="3">
    <location>
        <begin position="856"/>
        <end position="925"/>
    </location>
</feature>
<dbReference type="InterPro" id="IPR020859">
    <property type="entry name" value="ROC"/>
</dbReference>
<sequence>MGDQEEISTDGIDPEALENARVLQSVAQEIKDNEEHAKILKSIVETIAHESLSEDKDYLVLTGQTREFVKTLGFTEPFSVSRTKAIINVLLFMWNHTNVTRYVMKSVYNEDVGKSTVDEMIEQFPSDLKQLDAQSAEIFAKALKDGFEVVKNIRLMVVGMFGVGKTSLVNNLIKDLRDKKLTPVSTEGIDLRRCQLMDDGDWCLDEEHKLFKYKIRYREAFKEVSQIQMPTNITVPPLPPPITEMPNEAEPDADAETQLDPLEEIQKHVSERKDEEGIREFFPLVLETKETPDNIPVRVATKTDITVSVWDFAGQTLYYSTHQFFLNKRCIYLVLMDMTKSLHEYVKEDDKSGTWCGLMQDCTYLEVFKFWLNAIHMYSGYKSMAGTISPTVILVGTRKDEMAGNDEEKEIQKDNYFDEALKPFKGSSILQHIYYKKFLVNNLSQEDPIFQEIRREIKLLAEKQDYWGEKFPVKFIQMEQSLDKLRDKGKQLLQMAEINISNSLLLHPLTEKELALCLDIQHRHGNILYFDTKELNDLVVLAPQWIIEVFKCFIRHKRDTIPLHLEHWSTYEELAILKPEVFNEIMDRSSDDIKNNREHVMHYMEHLDVMAKPLKFEEDLEPTDLHQPQQDTVDLAVNVNPNFVDFHIVPCRLRKPPPPVEQFTSPEHCKKTPVLCFVFVQNFMPPSFFHRLVAVCIRTWPICKAGRKNLLYNGLAAFELESTYVLTIWYRDHIIYARITSCTSDLISDLNFEKCHEVRLILRQSLLKFAGQSLEDPWTSTAFEEHIQCPKMKESLHNEGMFRVTSFMYCSEFACTACPERHAIVREEALKDWYKVKLDLFATNDANCDVLNTPAEESDLLKASEVIGNGFWLLGIQLGLTEAQMSKLYKEWGNNRRTFVFKYLVTWRNSMGEKATLQSLKKAMRAACVNLPNDKKTEKAL</sequence>
<dbReference type="PANTHER" id="PTHR47679:SF2">
    <property type="entry name" value="C-TERMINAL OF ROC (COR) DOMAIN-CONTAINING PROTEIN"/>
    <property type="match status" value="1"/>
</dbReference>
<dbReference type="Pfam" id="PF08477">
    <property type="entry name" value="Roc"/>
    <property type="match status" value="1"/>
</dbReference>
<keyword evidence="2" id="KW-0547">Nucleotide-binding</keyword>
<evidence type="ECO:0000313" key="6">
    <source>
        <dbReference type="Proteomes" id="UP000828390"/>
    </source>
</evidence>
<dbReference type="PROSITE" id="PS50017">
    <property type="entry name" value="DEATH_DOMAIN"/>
    <property type="match status" value="1"/>
</dbReference>
<dbReference type="Gene3D" id="1.10.10.10">
    <property type="entry name" value="Winged helix-like DNA-binding domain superfamily/Winged helix DNA-binding domain"/>
    <property type="match status" value="1"/>
</dbReference>
<keyword evidence="1" id="KW-0677">Repeat</keyword>
<dbReference type="EMBL" id="JAIWYP010000007">
    <property type="protein sequence ID" value="KAH3798107.1"/>
    <property type="molecule type" value="Genomic_DNA"/>
</dbReference>
<dbReference type="CDD" id="cd01670">
    <property type="entry name" value="Death"/>
    <property type="match status" value="1"/>
</dbReference>
<dbReference type="GO" id="GO:0000166">
    <property type="term" value="F:nucleotide binding"/>
    <property type="evidence" value="ECO:0007669"/>
    <property type="project" value="UniProtKB-KW"/>
</dbReference>
<dbReference type="AlphaFoldDB" id="A0A9D4FLP8"/>
<dbReference type="InterPro" id="IPR000488">
    <property type="entry name" value="Death_dom"/>
</dbReference>
<reference evidence="5" key="1">
    <citation type="journal article" date="2019" name="bioRxiv">
        <title>The Genome of the Zebra Mussel, Dreissena polymorpha: A Resource for Invasive Species Research.</title>
        <authorList>
            <person name="McCartney M.A."/>
            <person name="Auch B."/>
            <person name="Kono T."/>
            <person name="Mallez S."/>
            <person name="Zhang Y."/>
            <person name="Obille A."/>
            <person name="Becker A."/>
            <person name="Abrahante J.E."/>
            <person name="Garbe J."/>
            <person name="Badalamenti J.P."/>
            <person name="Herman A."/>
            <person name="Mangelson H."/>
            <person name="Liachko I."/>
            <person name="Sullivan S."/>
            <person name="Sone E.D."/>
            <person name="Koren S."/>
            <person name="Silverstein K.A.T."/>
            <person name="Beckman K.B."/>
            <person name="Gohl D.M."/>
        </authorList>
    </citation>
    <scope>NUCLEOTIDE SEQUENCE</scope>
    <source>
        <strain evidence="5">Duluth1</strain>
        <tissue evidence="5">Whole animal</tissue>
    </source>
</reference>
<evidence type="ECO:0008006" key="7">
    <source>
        <dbReference type="Google" id="ProtNLM"/>
    </source>
</evidence>
<dbReference type="SUPFAM" id="SSF52540">
    <property type="entry name" value="P-loop containing nucleoside triphosphate hydrolases"/>
    <property type="match status" value="1"/>
</dbReference>
<gene>
    <name evidence="5" type="ORF">DPMN_151697</name>
</gene>
<dbReference type="OrthoDB" id="6116593at2759"/>
<evidence type="ECO:0000259" key="4">
    <source>
        <dbReference type="PROSITE" id="PS51424"/>
    </source>
</evidence>
<dbReference type="GO" id="GO:0007165">
    <property type="term" value="P:signal transduction"/>
    <property type="evidence" value="ECO:0007669"/>
    <property type="project" value="InterPro"/>
</dbReference>
<accession>A0A9D4FLP8</accession>
<evidence type="ECO:0000313" key="5">
    <source>
        <dbReference type="EMBL" id="KAH3798107.1"/>
    </source>
</evidence>
<dbReference type="Gene3D" id="3.40.50.300">
    <property type="entry name" value="P-loop containing nucleotide triphosphate hydrolases"/>
    <property type="match status" value="1"/>
</dbReference>
<keyword evidence="6" id="KW-1185">Reference proteome</keyword>
<feature type="domain" description="Roc" evidence="4">
    <location>
        <begin position="146"/>
        <end position="464"/>
    </location>
</feature>
<reference evidence="5" key="2">
    <citation type="submission" date="2020-11" db="EMBL/GenBank/DDBJ databases">
        <authorList>
            <person name="McCartney M.A."/>
            <person name="Auch B."/>
            <person name="Kono T."/>
            <person name="Mallez S."/>
            <person name="Becker A."/>
            <person name="Gohl D.M."/>
            <person name="Silverstein K.A.T."/>
            <person name="Koren S."/>
            <person name="Bechman K.B."/>
            <person name="Herman A."/>
            <person name="Abrahante J.E."/>
            <person name="Garbe J."/>
        </authorList>
    </citation>
    <scope>NUCLEOTIDE SEQUENCE</scope>
    <source>
        <strain evidence="5">Duluth1</strain>
        <tissue evidence="5">Whole animal</tissue>
    </source>
</reference>
<dbReference type="InterPro" id="IPR027417">
    <property type="entry name" value="P-loop_NTPase"/>
</dbReference>